<feature type="domain" description="UBC core" evidence="4">
    <location>
        <begin position="520"/>
        <end position="686"/>
    </location>
</feature>
<evidence type="ECO:0000313" key="6">
    <source>
        <dbReference type="RefSeq" id="XP_006820901.1"/>
    </source>
</evidence>
<feature type="compositionally biased region" description="Low complexity" evidence="3">
    <location>
        <begin position="184"/>
        <end position="205"/>
    </location>
</feature>
<evidence type="ECO:0000256" key="3">
    <source>
        <dbReference type="SAM" id="MobiDB-lite"/>
    </source>
</evidence>
<dbReference type="Pfam" id="PF00179">
    <property type="entry name" value="UQ_con"/>
    <property type="match status" value="1"/>
</dbReference>
<dbReference type="InterPro" id="IPR016135">
    <property type="entry name" value="UBQ-conjugating_enzyme/RWD"/>
</dbReference>
<dbReference type="InterPro" id="IPR000608">
    <property type="entry name" value="UBC"/>
</dbReference>
<dbReference type="PANTHER" id="PTHR46116:SF39">
    <property type="entry name" value="BACULOVIRAL IAP REPEAT-CONTAINING PROTEIN 6"/>
    <property type="match status" value="1"/>
</dbReference>
<dbReference type="CDD" id="cd23810">
    <property type="entry name" value="UBCc_BIRC6"/>
    <property type="match status" value="1"/>
</dbReference>
<proteinExistence type="predicted"/>
<sequence length="760" mass="84374">MDFAIDLFPFYPPLVKVIRPRLQDSMMQRVTNMEMLKLSFWNPTKDMKSVLSEIKGYLQNWARLECDSCRNDPKRYPKGSYVDIEHHLLRLALVSEISPRANLKYSIEVEKPPEIRLAAEDGKKKEYWQKGVGYGHRNRPGWDISAYIAAQKEKDKQIESVLNSILSELRCLFQTYGAMNLNKSNSSSKTSCNSSSSSRNSSMASTTYASNTDSSCTKCTSNNTKVTLNSTAMASSSAAGVASTSQCVFVTSACSSGYNSATASTSSSSSGSSSGNSSGDEVVIEPVDPVADVYSILEGSSLVPFLESYLKDVSFLEICRHTSLYKVMLDTIREIAVQPKLVALLCALPHQRESVYELLQTLQMKAAMLLERMGKAANGSIPKAPKKDHPKEQKIETWVIHDLFGPVEHIVQTVPTDPPKSSVVEKTAEEKLARGFVTLFELVSDAVTRHSKLAKVNNSPTGAEVVSMDITLSTDEEPLDVRYKRALKDLQFDSYSIHLSGAHSHHYTAQFDKAAKPQPSQVFRLAQEFTSLATSLPLDLSSAIFLRTDDEKMNLMQALIAGPEGTPYSGGCFLFDIFFPNNYPKIAPQFNLQTTGNGSVRFNPNLYNSGKVCLSLLGTWEGQGGEQWNETSTVLQALISIQSLILVPEPYFNEPGYEQEIGTESGKKHSKEYNQEVKINNIKYAMIGQLQKPCPGFEEVINTHFYLKREKIIQEVDGWVKESPKDTKMKKQVDCLKAELGKLQIPEALKRKSSTDQSTA</sequence>
<protein>
    <submittedName>
        <fullName evidence="6">Baculoviral IAP repeat-containing protein 6-like</fullName>
    </submittedName>
</protein>
<evidence type="ECO:0000256" key="2">
    <source>
        <dbReference type="ARBA" id="ARBA00022786"/>
    </source>
</evidence>
<accession>A0ABM0MLL0</accession>
<feature type="region of interest" description="Disordered" evidence="3">
    <location>
        <begin position="262"/>
        <end position="282"/>
    </location>
</feature>
<keyword evidence="2" id="KW-0833">Ubl conjugation pathway</keyword>
<dbReference type="GeneID" id="100376333"/>
<dbReference type="PANTHER" id="PTHR46116">
    <property type="entry name" value="(E3-INDEPENDENT) E2 UBIQUITIN-CONJUGATING ENZYME"/>
    <property type="match status" value="1"/>
</dbReference>
<dbReference type="PROSITE" id="PS50127">
    <property type="entry name" value="UBC_2"/>
    <property type="match status" value="1"/>
</dbReference>
<dbReference type="Gene3D" id="3.10.110.10">
    <property type="entry name" value="Ubiquitin Conjugating Enzyme"/>
    <property type="match status" value="1"/>
</dbReference>
<evidence type="ECO:0000313" key="5">
    <source>
        <dbReference type="Proteomes" id="UP000694865"/>
    </source>
</evidence>
<name>A0ABM0MLL0_SACKO</name>
<gene>
    <name evidence="6" type="primary">LOC100376333</name>
</gene>
<keyword evidence="5" id="KW-1185">Reference proteome</keyword>
<evidence type="ECO:0000259" key="4">
    <source>
        <dbReference type="PROSITE" id="PS50127"/>
    </source>
</evidence>
<organism evidence="5 6">
    <name type="scientific">Saccoglossus kowalevskii</name>
    <name type="common">Acorn worm</name>
    <dbReference type="NCBI Taxonomy" id="10224"/>
    <lineage>
        <taxon>Eukaryota</taxon>
        <taxon>Metazoa</taxon>
        <taxon>Hemichordata</taxon>
        <taxon>Enteropneusta</taxon>
        <taxon>Harrimaniidae</taxon>
        <taxon>Saccoglossus</taxon>
    </lineage>
</organism>
<reference evidence="6" key="1">
    <citation type="submission" date="2025-08" db="UniProtKB">
        <authorList>
            <consortium name="RefSeq"/>
        </authorList>
    </citation>
    <scope>IDENTIFICATION</scope>
    <source>
        <tissue evidence="6">Testes</tissue>
    </source>
</reference>
<evidence type="ECO:0000256" key="1">
    <source>
        <dbReference type="ARBA" id="ARBA00022679"/>
    </source>
</evidence>
<dbReference type="SUPFAM" id="SSF54495">
    <property type="entry name" value="UBC-like"/>
    <property type="match status" value="1"/>
</dbReference>
<feature type="compositionally biased region" description="Low complexity" evidence="3">
    <location>
        <begin position="262"/>
        <end position="279"/>
    </location>
</feature>
<dbReference type="SMART" id="SM00212">
    <property type="entry name" value="UBCc"/>
    <property type="match status" value="1"/>
</dbReference>
<dbReference type="Proteomes" id="UP000694865">
    <property type="component" value="Unplaced"/>
</dbReference>
<feature type="region of interest" description="Disordered" evidence="3">
    <location>
        <begin position="184"/>
        <end position="218"/>
    </location>
</feature>
<keyword evidence="1" id="KW-0808">Transferase</keyword>
<feature type="compositionally biased region" description="Polar residues" evidence="3">
    <location>
        <begin position="206"/>
        <end position="218"/>
    </location>
</feature>
<dbReference type="RefSeq" id="XP_006820901.1">
    <property type="nucleotide sequence ID" value="XM_006820838.1"/>
</dbReference>